<keyword evidence="5 7" id="KW-1133">Transmembrane helix</keyword>
<dbReference type="InterPro" id="IPR035952">
    <property type="entry name" value="Rhomboid-like_sf"/>
</dbReference>
<name>A0A0R1WLE0_9LACO</name>
<dbReference type="Gene3D" id="1.20.1540.10">
    <property type="entry name" value="Rhomboid-like"/>
    <property type="match status" value="1"/>
</dbReference>
<dbReference type="InterPro" id="IPR050925">
    <property type="entry name" value="Rhomboid_protease_S54"/>
</dbReference>
<dbReference type="Pfam" id="PF01694">
    <property type="entry name" value="Rhomboid"/>
    <property type="match status" value="1"/>
</dbReference>
<feature type="transmembrane region" description="Helical" evidence="7">
    <location>
        <begin position="68"/>
        <end position="85"/>
    </location>
</feature>
<evidence type="ECO:0000313" key="10">
    <source>
        <dbReference type="Proteomes" id="UP000051054"/>
    </source>
</evidence>
<protein>
    <submittedName>
        <fullName evidence="9">Rhomboid family integral membrane protein</fullName>
    </submittedName>
</protein>
<keyword evidence="6 7" id="KW-0472">Membrane</keyword>
<evidence type="ECO:0000256" key="5">
    <source>
        <dbReference type="ARBA" id="ARBA00022989"/>
    </source>
</evidence>
<evidence type="ECO:0000256" key="4">
    <source>
        <dbReference type="ARBA" id="ARBA00022801"/>
    </source>
</evidence>
<dbReference type="EMBL" id="AZGD01000090">
    <property type="protein sequence ID" value="KRM18794.1"/>
    <property type="molecule type" value="Genomic_DNA"/>
</dbReference>
<evidence type="ECO:0000256" key="1">
    <source>
        <dbReference type="ARBA" id="ARBA00004141"/>
    </source>
</evidence>
<keyword evidence="4" id="KW-0378">Hydrolase</keyword>
<dbReference type="PANTHER" id="PTHR43731">
    <property type="entry name" value="RHOMBOID PROTEASE"/>
    <property type="match status" value="1"/>
</dbReference>
<proteinExistence type="inferred from homology"/>
<feature type="transmembrane region" description="Helical" evidence="7">
    <location>
        <begin position="91"/>
        <end position="109"/>
    </location>
</feature>
<evidence type="ECO:0000256" key="6">
    <source>
        <dbReference type="ARBA" id="ARBA00023136"/>
    </source>
</evidence>
<feature type="transmembrane region" description="Helical" evidence="7">
    <location>
        <begin position="151"/>
        <end position="167"/>
    </location>
</feature>
<feature type="domain" description="Peptidase S54 rhomboid" evidence="8">
    <location>
        <begin position="26"/>
        <end position="166"/>
    </location>
</feature>
<comment type="subcellular location">
    <subcellularLocation>
        <location evidence="1">Membrane</location>
        <topology evidence="1">Multi-pass membrane protein</topology>
    </subcellularLocation>
</comment>
<dbReference type="GO" id="GO:0004252">
    <property type="term" value="F:serine-type endopeptidase activity"/>
    <property type="evidence" value="ECO:0007669"/>
    <property type="project" value="InterPro"/>
</dbReference>
<gene>
    <name evidence="9" type="ORF">FC40_GL000579</name>
</gene>
<keyword evidence="10" id="KW-1185">Reference proteome</keyword>
<dbReference type="eggNOG" id="COG0705">
    <property type="taxonomic scope" value="Bacteria"/>
</dbReference>
<accession>A0A0R1WLE0</accession>
<evidence type="ECO:0000256" key="7">
    <source>
        <dbReference type="SAM" id="Phobius"/>
    </source>
</evidence>
<dbReference type="OrthoDB" id="9813074at2"/>
<evidence type="ECO:0000259" key="8">
    <source>
        <dbReference type="Pfam" id="PF01694"/>
    </source>
</evidence>
<sequence>MTLSGGSNNSRVLLLFGAKFNPLIEQGQVWRLVMPIFLHIGLEHLVLNCVSIYFLGKQLEWLLGKKRFLAIYILSGIGGNLASYYFNPNSISAGASTSIFGLFGIYIMMGLEFKNLPEIKIYARQIALLVLLNIGFSFFDGGGINVDTFGHIGGLLAGILFGYVLGIPRLGKIKAFRRYLAIVLVIVLLILSVKKVFTI</sequence>
<reference evidence="9 10" key="1">
    <citation type="journal article" date="2015" name="Genome Announc.">
        <title>Expanding the biotechnology potential of lactobacilli through comparative genomics of 213 strains and associated genera.</title>
        <authorList>
            <person name="Sun Z."/>
            <person name="Harris H.M."/>
            <person name="McCann A."/>
            <person name="Guo C."/>
            <person name="Argimon S."/>
            <person name="Zhang W."/>
            <person name="Yang X."/>
            <person name="Jeffery I.B."/>
            <person name="Cooney J.C."/>
            <person name="Kagawa T.F."/>
            <person name="Liu W."/>
            <person name="Song Y."/>
            <person name="Salvetti E."/>
            <person name="Wrobel A."/>
            <person name="Rasinkangas P."/>
            <person name="Parkhill J."/>
            <person name="Rea M.C."/>
            <person name="O'Sullivan O."/>
            <person name="Ritari J."/>
            <person name="Douillard F.P."/>
            <person name="Paul Ross R."/>
            <person name="Yang R."/>
            <person name="Briner A.E."/>
            <person name="Felis G.E."/>
            <person name="de Vos W.M."/>
            <person name="Barrangou R."/>
            <person name="Klaenhammer T.R."/>
            <person name="Caufield P.W."/>
            <person name="Cui Y."/>
            <person name="Zhang H."/>
            <person name="O'Toole P.W."/>
        </authorList>
    </citation>
    <scope>NUCLEOTIDE SEQUENCE [LARGE SCALE GENOMIC DNA]</scope>
    <source>
        <strain evidence="9 10">DSM 18933</strain>
    </source>
</reference>
<feature type="transmembrane region" description="Helical" evidence="7">
    <location>
        <begin position="36"/>
        <end position="56"/>
    </location>
</feature>
<feature type="transmembrane region" description="Helical" evidence="7">
    <location>
        <begin position="179"/>
        <end position="197"/>
    </location>
</feature>
<comment type="similarity">
    <text evidence="2">Belongs to the peptidase S54 family.</text>
</comment>
<dbReference type="Proteomes" id="UP000051054">
    <property type="component" value="Unassembled WGS sequence"/>
</dbReference>
<organism evidence="9 10">
    <name type="scientific">Ligilactobacillus hayakitensis DSM 18933 = JCM 14209</name>
    <dbReference type="NCBI Taxonomy" id="1423755"/>
    <lineage>
        <taxon>Bacteria</taxon>
        <taxon>Bacillati</taxon>
        <taxon>Bacillota</taxon>
        <taxon>Bacilli</taxon>
        <taxon>Lactobacillales</taxon>
        <taxon>Lactobacillaceae</taxon>
        <taxon>Ligilactobacillus</taxon>
    </lineage>
</organism>
<evidence type="ECO:0000256" key="2">
    <source>
        <dbReference type="ARBA" id="ARBA00009045"/>
    </source>
</evidence>
<dbReference type="GO" id="GO:0016020">
    <property type="term" value="C:membrane"/>
    <property type="evidence" value="ECO:0007669"/>
    <property type="project" value="UniProtKB-SubCell"/>
</dbReference>
<dbReference type="AlphaFoldDB" id="A0A0R1WLE0"/>
<feature type="transmembrane region" description="Helical" evidence="7">
    <location>
        <begin position="121"/>
        <end position="139"/>
    </location>
</feature>
<dbReference type="InterPro" id="IPR022764">
    <property type="entry name" value="Peptidase_S54_rhomboid_dom"/>
</dbReference>
<evidence type="ECO:0000313" key="9">
    <source>
        <dbReference type="EMBL" id="KRM18794.1"/>
    </source>
</evidence>
<dbReference type="PATRIC" id="fig|1423755.3.peg.633"/>
<dbReference type="PANTHER" id="PTHR43731:SF14">
    <property type="entry name" value="PRESENILIN-ASSOCIATED RHOMBOID-LIKE PROTEIN, MITOCHONDRIAL"/>
    <property type="match status" value="1"/>
</dbReference>
<dbReference type="STRING" id="1423755.FC40_GL000579"/>
<evidence type="ECO:0000256" key="3">
    <source>
        <dbReference type="ARBA" id="ARBA00022692"/>
    </source>
</evidence>
<comment type="caution">
    <text evidence="9">The sequence shown here is derived from an EMBL/GenBank/DDBJ whole genome shotgun (WGS) entry which is preliminary data.</text>
</comment>
<dbReference type="SUPFAM" id="SSF144091">
    <property type="entry name" value="Rhomboid-like"/>
    <property type="match status" value="1"/>
</dbReference>
<keyword evidence="3 7" id="KW-0812">Transmembrane</keyword>